<evidence type="ECO:0000313" key="2">
    <source>
        <dbReference type="Proteomes" id="UP000276588"/>
    </source>
</evidence>
<dbReference type="AlphaFoldDB" id="A0A3A6Q000"/>
<sequence>MSEWRDMLVGDRMAVDQAFTDRVQASQFTNQEWGLIMTATELDIEHADDAEAARLVADTEAIESIIPELESVRSQGGPMAMGDASADDDAGVVESIKGALGLDAGDDDGIDREKLAAAESLAQAYAEELQRHLESNDDFDRVRRAYSDETES</sequence>
<name>A0A3A6Q000_9EURY</name>
<dbReference type="InterPro" id="IPR043821">
    <property type="entry name" value="DUF5799"/>
</dbReference>
<gene>
    <name evidence="1" type="ORF">DM826_01640</name>
</gene>
<dbReference type="Pfam" id="PF19113">
    <property type="entry name" value="DUF5799"/>
    <property type="match status" value="1"/>
</dbReference>
<proteinExistence type="predicted"/>
<reference evidence="1 2" key="1">
    <citation type="submission" date="2018-06" db="EMBL/GenBank/DDBJ databases">
        <title>Halonotius sp. F13-13 a new haloarchaeeon isolated from a solar saltern from Isla Cristina, Huelva, Spain.</title>
        <authorList>
            <person name="Duran-Viseras A."/>
            <person name="Sanchez-Porro C."/>
            <person name="Ventosa A."/>
        </authorList>
    </citation>
    <scope>NUCLEOTIDE SEQUENCE [LARGE SCALE GENOMIC DNA]</scope>
    <source>
        <strain evidence="1 2">F13-13</strain>
    </source>
</reference>
<evidence type="ECO:0000313" key="1">
    <source>
        <dbReference type="EMBL" id="RJX44834.1"/>
    </source>
</evidence>
<organism evidence="1 2">
    <name type="scientific">Halonotius aquaticus</name>
    <dbReference type="NCBI Taxonomy" id="2216978"/>
    <lineage>
        <taxon>Archaea</taxon>
        <taxon>Methanobacteriati</taxon>
        <taxon>Methanobacteriota</taxon>
        <taxon>Stenosarchaea group</taxon>
        <taxon>Halobacteria</taxon>
        <taxon>Halobacteriales</taxon>
        <taxon>Haloferacaceae</taxon>
        <taxon>Halonotius</taxon>
    </lineage>
</organism>
<protein>
    <submittedName>
        <fullName evidence="1">Uncharacterized protein</fullName>
    </submittedName>
</protein>
<keyword evidence="2" id="KW-1185">Reference proteome</keyword>
<dbReference type="EMBL" id="QKNY01000003">
    <property type="protein sequence ID" value="RJX44834.1"/>
    <property type="molecule type" value="Genomic_DNA"/>
</dbReference>
<dbReference type="Proteomes" id="UP000276588">
    <property type="component" value="Unassembled WGS sequence"/>
</dbReference>
<dbReference type="RefSeq" id="WP_120100672.1">
    <property type="nucleotide sequence ID" value="NZ_QKNY01000003.1"/>
</dbReference>
<accession>A0A3A6Q000</accession>
<dbReference type="OrthoDB" id="204348at2157"/>
<comment type="caution">
    <text evidence="1">The sequence shown here is derived from an EMBL/GenBank/DDBJ whole genome shotgun (WGS) entry which is preliminary data.</text>
</comment>